<protein>
    <submittedName>
        <fullName evidence="1">Uncharacterized protein</fullName>
    </submittedName>
</protein>
<evidence type="ECO:0000313" key="1">
    <source>
        <dbReference type="EMBL" id="MDH8678655.1"/>
    </source>
</evidence>
<gene>
    <name evidence="1" type="ORF">QE109_10880</name>
</gene>
<accession>A0ABT6NE64</accession>
<sequence length="112" mass="12601">MIKLNQIHITENMITQNGKIILIGIREIVEYVEGQRTDKTIGYAYNCVATGNKYAQFIVKVNQKKPVISNEELENLGGQVEVLFTDFVGKFYQNASKEVIFTSTAAGIEVIR</sequence>
<dbReference type="Proteomes" id="UP001158045">
    <property type="component" value="Unassembled WGS sequence"/>
</dbReference>
<proteinExistence type="predicted"/>
<name>A0ABT6NE64_9FIRM</name>
<dbReference type="RefSeq" id="WP_281094505.1">
    <property type="nucleotide sequence ID" value="NZ_JARYZI010000006.1"/>
</dbReference>
<dbReference type="EMBL" id="JARYZI010000006">
    <property type="protein sequence ID" value="MDH8678655.1"/>
    <property type="molecule type" value="Genomic_DNA"/>
</dbReference>
<keyword evidence="2" id="KW-1185">Reference proteome</keyword>
<evidence type="ECO:0000313" key="2">
    <source>
        <dbReference type="Proteomes" id="UP001158045"/>
    </source>
</evidence>
<reference evidence="1 2" key="1">
    <citation type="submission" date="2023-04" db="EMBL/GenBank/DDBJ databases">
        <title>Fusibacter bizertensis strain WBS, isolated from littoral bottom sediments of the Arctic seas - biochemical and genomic analysis.</title>
        <authorList>
            <person name="Brioukhanov A.L."/>
        </authorList>
    </citation>
    <scope>NUCLEOTIDE SEQUENCE [LARGE SCALE GENOMIC DNA]</scope>
    <source>
        <strain evidence="1 2">WBS</strain>
    </source>
</reference>
<organism evidence="1 2">
    <name type="scientific">Fusibacter bizertensis</name>
    <dbReference type="NCBI Taxonomy" id="1488331"/>
    <lineage>
        <taxon>Bacteria</taxon>
        <taxon>Bacillati</taxon>
        <taxon>Bacillota</taxon>
        <taxon>Clostridia</taxon>
        <taxon>Eubacteriales</taxon>
        <taxon>Eubacteriales Family XII. Incertae Sedis</taxon>
        <taxon>Fusibacter</taxon>
    </lineage>
</organism>
<comment type="caution">
    <text evidence="1">The sequence shown here is derived from an EMBL/GenBank/DDBJ whole genome shotgun (WGS) entry which is preliminary data.</text>
</comment>